<dbReference type="Gene3D" id="1.10.287.110">
    <property type="entry name" value="DnaJ domain"/>
    <property type="match status" value="1"/>
</dbReference>
<proteinExistence type="inferred from homology"/>
<protein>
    <submittedName>
        <fullName evidence="10">Molecular chaperone DnaJ</fullName>
    </submittedName>
</protein>
<dbReference type="InterPro" id="IPR036869">
    <property type="entry name" value="J_dom_sf"/>
</dbReference>
<reference evidence="10 11" key="1">
    <citation type="submission" date="2024-02" db="EMBL/GenBank/DDBJ databases">
        <title>New especies of Spiribacter isolated from saline water.</title>
        <authorList>
            <person name="Leon M.J."/>
            <person name="De La Haba R."/>
            <person name="Sanchez-Porro C."/>
            <person name="Ventosa A."/>
        </authorList>
    </citation>
    <scope>NUCLEOTIDE SEQUENCE [LARGE SCALE GENOMIC DNA]</scope>
    <source>
        <strain evidence="11">ag22IC4-189</strain>
    </source>
</reference>
<name>A0ABV3T8A0_9GAMM</name>
<dbReference type="PANTHER" id="PTHR12763">
    <property type="match status" value="1"/>
</dbReference>
<evidence type="ECO:0000256" key="7">
    <source>
        <dbReference type="SAM" id="MobiDB-lite"/>
    </source>
</evidence>
<keyword evidence="3 8" id="KW-1133">Transmembrane helix</keyword>
<dbReference type="SUPFAM" id="SSF46565">
    <property type="entry name" value="Chaperone J-domain"/>
    <property type="match status" value="1"/>
</dbReference>
<keyword evidence="5" id="KW-0143">Chaperone</keyword>
<evidence type="ECO:0000256" key="1">
    <source>
        <dbReference type="ARBA" id="ARBA00004167"/>
    </source>
</evidence>
<keyword evidence="2 8" id="KW-0812">Transmembrane</keyword>
<dbReference type="InterPro" id="IPR001623">
    <property type="entry name" value="DnaJ_domain"/>
</dbReference>
<evidence type="ECO:0000256" key="3">
    <source>
        <dbReference type="ARBA" id="ARBA00022989"/>
    </source>
</evidence>
<comment type="caution">
    <text evidence="10">The sequence shown here is derived from an EMBL/GenBank/DDBJ whole genome shotgun (WGS) entry which is preliminary data.</text>
</comment>
<keyword evidence="4 8" id="KW-0472">Membrane</keyword>
<dbReference type="RefSeq" id="WP_367984133.1">
    <property type="nucleotide sequence ID" value="NZ_JBAKFF010000001.1"/>
</dbReference>
<dbReference type="EMBL" id="JBAKFF010000001">
    <property type="protein sequence ID" value="MEX0431383.1"/>
    <property type="molecule type" value="Genomic_DNA"/>
</dbReference>
<feature type="transmembrane region" description="Helical" evidence="8">
    <location>
        <begin position="30"/>
        <end position="47"/>
    </location>
</feature>
<dbReference type="PROSITE" id="PS50076">
    <property type="entry name" value="DNAJ_2"/>
    <property type="match status" value="1"/>
</dbReference>
<accession>A0ABV3T8A0</accession>
<comment type="subcellular location">
    <subcellularLocation>
        <location evidence="1">Membrane</location>
        <topology evidence="1">Single-pass membrane protein</topology>
    </subcellularLocation>
</comment>
<sequence length="164" mass="17988">MIRLISALLLVLFLAFMLSSRFRGWLRARAPMLILGSIAAVAIALAATGRLNWIFAAVSAALPFIWRLASLLRFLPWIARLTGHGRAASADDNGAGANRPARSDGRMSREEAAELLGVAPDAEREEILAAHRRLMQRLHPDRGGTDYLAARLNEARDRLLGKPQ</sequence>
<comment type="similarity">
    <text evidence="6">Belongs to the TIM14 family.</text>
</comment>
<gene>
    <name evidence="10" type="ORF">V6X30_08220</name>
</gene>
<feature type="region of interest" description="Disordered" evidence="7">
    <location>
        <begin position="86"/>
        <end position="107"/>
    </location>
</feature>
<dbReference type="Proteomes" id="UP001556637">
    <property type="component" value="Unassembled WGS sequence"/>
</dbReference>
<evidence type="ECO:0000256" key="2">
    <source>
        <dbReference type="ARBA" id="ARBA00022692"/>
    </source>
</evidence>
<dbReference type="CDD" id="cd06257">
    <property type="entry name" value="DnaJ"/>
    <property type="match status" value="1"/>
</dbReference>
<evidence type="ECO:0000259" key="9">
    <source>
        <dbReference type="PROSITE" id="PS50076"/>
    </source>
</evidence>
<dbReference type="SMART" id="SM00271">
    <property type="entry name" value="DnaJ"/>
    <property type="match status" value="1"/>
</dbReference>
<feature type="domain" description="J" evidence="9">
    <location>
        <begin position="111"/>
        <end position="164"/>
    </location>
</feature>
<dbReference type="PANTHER" id="PTHR12763:SF28">
    <property type="entry name" value="GEO10507P1-RELATED"/>
    <property type="match status" value="1"/>
</dbReference>
<keyword evidence="11" id="KW-1185">Reference proteome</keyword>
<evidence type="ECO:0000256" key="6">
    <source>
        <dbReference type="ARBA" id="ARBA00038105"/>
    </source>
</evidence>
<evidence type="ECO:0000256" key="8">
    <source>
        <dbReference type="SAM" id="Phobius"/>
    </source>
</evidence>
<evidence type="ECO:0000313" key="11">
    <source>
        <dbReference type="Proteomes" id="UP001556637"/>
    </source>
</evidence>
<evidence type="ECO:0000256" key="5">
    <source>
        <dbReference type="ARBA" id="ARBA00023186"/>
    </source>
</evidence>
<evidence type="ECO:0000256" key="4">
    <source>
        <dbReference type="ARBA" id="ARBA00023136"/>
    </source>
</evidence>
<evidence type="ECO:0000313" key="10">
    <source>
        <dbReference type="EMBL" id="MEX0431383.1"/>
    </source>
</evidence>
<feature type="compositionally biased region" description="Low complexity" evidence="7">
    <location>
        <begin position="86"/>
        <end position="99"/>
    </location>
</feature>
<organism evidence="10 11">
    <name type="scientific">Spiribacter insolitus</name>
    <dbReference type="NCBI Taxonomy" id="3122417"/>
    <lineage>
        <taxon>Bacteria</taxon>
        <taxon>Pseudomonadati</taxon>
        <taxon>Pseudomonadota</taxon>
        <taxon>Gammaproteobacteria</taxon>
        <taxon>Chromatiales</taxon>
        <taxon>Ectothiorhodospiraceae</taxon>
        <taxon>Spiribacter</taxon>
    </lineage>
</organism>